<accession>A0A9J6CKY9</accession>
<dbReference type="Proteomes" id="UP001107558">
    <property type="component" value="Chromosome 1"/>
</dbReference>
<organism evidence="2 3">
    <name type="scientific">Polypedilum vanderplanki</name>
    <name type="common">Sleeping chironomid midge</name>
    <dbReference type="NCBI Taxonomy" id="319348"/>
    <lineage>
        <taxon>Eukaryota</taxon>
        <taxon>Metazoa</taxon>
        <taxon>Ecdysozoa</taxon>
        <taxon>Arthropoda</taxon>
        <taxon>Hexapoda</taxon>
        <taxon>Insecta</taxon>
        <taxon>Pterygota</taxon>
        <taxon>Neoptera</taxon>
        <taxon>Endopterygota</taxon>
        <taxon>Diptera</taxon>
        <taxon>Nematocera</taxon>
        <taxon>Chironomoidea</taxon>
        <taxon>Chironomidae</taxon>
        <taxon>Chironominae</taxon>
        <taxon>Polypedilum</taxon>
        <taxon>Polypedilum</taxon>
    </lineage>
</organism>
<evidence type="ECO:0000313" key="2">
    <source>
        <dbReference type="EMBL" id="KAG5682254.1"/>
    </source>
</evidence>
<dbReference type="EMBL" id="JADBJN010000001">
    <property type="protein sequence ID" value="KAG5682254.1"/>
    <property type="molecule type" value="Genomic_DNA"/>
</dbReference>
<protein>
    <submittedName>
        <fullName evidence="2">Uncharacterized protein</fullName>
    </submittedName>
</protein>
<keyword evidence="1" id="KW-0175">Coiled coil</keyword>
<name>A0A9J6CKY9_POLVA</name>
<evidence type="ECO:0000256" key="1">
    <source>
        <dbReference type="SAM" id="Coils"/>
    </source>
</evidence>
<feature type="coiled-coil region" evidence="1">
    <location>
        <begin position="40"/>
        <end position="67"/>
    </location>
</feature>
<dbReference type="AlphaFoldDB" id="A0A9J6CKY9"/>
<comment type="caution">
    <text evidence="2">The sequence shown here is derived from an EMBL/GenBank/DDBJ whole genome shotgun (WGS) entry which is preliminary data.</text>
</comment>
<evidence type="ECO:0000313" key="3">
    <source>
        <dbReference type="Proteomes" id="UP001107558"/>
    </source>
</evidence>
<proteinExistence type="predicted"/>
<keyword evidence="3" id="KW-1185">Reference proteome</keyword>
<gene>
    <name evidence="2" type="ORF">PVAND_011618</name>
</gene>
<sequence length="186" mass="21698">MTDSNISKRCYEIRLRSQDYNNATIEEIVKNIRSSKGQKIENLKAFLENLHQKLREVRGELNNIDRERILEIKTFLNKIKKSKTIDELQNDDDVYTLIDSVSQDIMKFEIFIVPKKNIHLNNQEDSKAPQSQNLTTSTYCERNGKSLPPVDATQESTDDLIKKAHLDALELWTLIDKEIMKKQMKS</sequence>
<reference evidence="2" key="1">
    <citation type="submission" date="2021-03" db="EMBL/GenBank/DDBJ databases">
        <title>Chromosome level genome of the anhydrobiotic midge Polypedilum vanderplanki.</title>
        <authorList>
            <person name="Yoshida Y."/>
            <person name="Kikawada T."/>
            <person name="Gusev O."/>
        </authorList>
    </citation>
    <scope>NUCLEOTIDE SEQUENCE</scope>
    <source>
        <strain evidence="2">NIAS01</strain>
        <tissue evidence="2">Whole body or cell culture</tissue>
    </source>
</reference>